<organism evidence="1 2">
    <name type="scientific">Dreissena polymorpha</name>
    <name type="common">Zebra mussel</name>
    <name type="synonym">Mytilus polymorpha</name>
    <dbReference type="NCBI Taxonomy" id="45954"/>
    <lineage>
        <taxon>Eukaryota</taxon>
        <taxon>Metazoa</taxon>
        <taxon>Spiralia</taxon>
        <taxon>Lophotrochozoa</taxon>
        <taxon>Mollusca</taxon>
        <taxon>Bivalvia</taxon>
        <taxon>Autobranchia</taxon>
        <taxon>Heteroconchia</taxon>
        <taxon>Euheterodonta</taxon>
        <taxon>Imparidentia</taxon>
        <taxon>Neoheterodontei</taxon>
        <taxon>Myida</taxon>
        <taxon>Dreissenoidea</taxon>
        <taxon>Dreissenidae</taxon>
        <taxon>Dreissena</taxon>
    </lineage>
</organism>
<accession>A0A9D4K2C8</accession>
<gene>
    <name evidence="1" type="ORF">DPMN_103390</name>
</gene>
<keyword evidence="2" id="KW-1185">Reference proteome</keyword>
<sequence>MSGICMDACVVRIQAMEREKCTHLYSKRSDFRDEFSQIEELEDKQNNERKTERKALVYAGVLVLS</sequence>
<dbReference type="EMBL" id="JAIWYP010000004">
    <property type="protein sequence ID" value="KAH3830152.1"/>
    <property type="molecule type" value="Genomic_DNA"/>
</dbReference>
<reference evidence="1" key="2">
    <citation type="submission" date="2020-11" db="EMBL/GenBank/DDBJ databases">
        <authorList>
            <person name="McCartney M.A."/>
            <person name="Auch B."/>
            <person name="Kono T."/>
            <person name="Mallez S."/>
            <person name="Becker A."/>
            <person name="Gohl D.M."/>
            <person name="Silverstein K.A.T."/>
            <person name="Koren S."/>
            <person name="Bechman K.B."/>
            <person name="Herman A."/>
            <person name="Abrahante J.E."/>
            <person name="Garbe J."/>
        </authorList>
    </citation>
    <scope>NUCLEOTIDE SEQUENCE</scope>
    <source>
        <strain evidence="1">Duluth1</strain>
        <tissue evidence="1">Whole animal</tissue>
    </source>
</reference>
<name>A0A9D4K2C8_DREPO</name>
<reference evidence="1" key="1">
    <citation type="journal article" date="2019" name="bioRxiv">
        <title>The Genome of the Zebra Mussel, Dreissena polymorpha: A Resource for Invasive Species Research.</title>
        <authorList>
            <person name="McCartney M.A."/>
            <person name="Auch B."/>
            <person name="Kono T."/>
            <person name="Mallez S."/>
            <person name="Zhang Y."/>
            <person name="Obille A."/>
            <person name="Becker A."/>
            <person name="Abrahante J.E."/>
            <person name="Garbe J."/>
            <person name="Badalamenti J.P."/>
            <person name="Herman A."/>
            <person name="Mangelson H."/>
            <person name="Liachko I."/>
            <person name="Sullivan S."/>
            <person name="Sone E.D."/>
            <person name="Koren S."/>
            <person name="Silverstein K.A.T."/>
            <person name="Beckman K.B."/>
            <person name="Gohl D.M."/>
        </authorList>
    </citation>
    <scope>NUCLEOTIDE SEQUENCE</scope>
    <source>
        <strain evidence="1">Duluth1</strain>
        <tissue evidence="1">Whole animal</tissue>
    </source>
</reference>
<comment type="caution">
    <text evidence="1">The sequence shown here is derived from an EMBL/GenBank/DDBJ whole genome shotgun (WGS) entry which is preliminary data.</text>
</comment>
<evidence type="ECO:0000313" key="2">
    <source>
        <dbReference type="Proteomes" id="UP000828390"/>
    </source>
</evidence>
<dbReference type="AlphaFoldDB" id="A0A9D4K2C8"/>
<evidence type="ECO:0000313" key="1">
    <source>
        <dbReference type="EMBL" id="KAH3830152.1"/>
    </source>
</evidence>
<dbReference type="Proteomes" id="UP000828390">
    <property type="component" value="Unassembled WGS sequence"/>
</dbReference>
<proteinExistence type="predicted"/>
<protein>
    <submittedName>
        <fullName evidence="1">Uncharacterized protein</fullName>
    </submittedName>
</protein>